<dbReference type="InterPro" id="IPR005011">
    <property type="entry name" value="SNU66/SART1"/>
</dbReference>
<evidence type="ECO:0000256" key="1">
    <source>
        <dbReference type="SAM" id="MobiDB-lite"/>
    </source>
</evidence>
<feature type="compositionally biased region" description="Acidic residues" evidence="1">
    <location>
        <begin position="51"/>
        <end position="63"/>
    </location>
</feature>
<dbReference type="Proteomes" id="UP000194236">
    <property type="component" value="Unassembled WGS sequence"/>
</dbReference>
<dbReference type="GO" id="GO:0000398">
    <property type="term" value="P:mRNA splicing, via spliceosome"/>
    <property type="evidence" value="ECO:0007669"/>
    <property type="project" value="InterPro"/>
</dbReference>
<protein>
    <submittedName>
        <fullName evidence="2">Uncharacterized protein</fullName>
    </submittedName>
</protein>
<reference evidence="2 3" key="1">
    <citation type="submission" date="2017-03" db="EMBL/GenBank/DDBJ databases">
        <title>Genome Survey of Euroglyphus maynei.</title>
        <authorList>
            <person name="Arlian L.G."/>
            <person name="Morgan M.S."/>
            <person name="Rider S.D."/>
        </authorList>
    </citation>
    <scope>NUCLEOTIDE SEQUENCE [LARGE SCALE GENOMIC DNA]</scope>
    <source>
        <strain evidence="2">Arlian Lab</strain>
        <tissue evidence="2">Whole body</tissue>
    </source>
</reference>
<accession>A0A1Y3APS0</accession>
<gene>
    <name evidence="2" type="ORF">BLA29_013683</name>
</gene>
<feature type="non-terminal residue" evidence="2">
    <location>
        <position position="128"/>
    </location>
</feature>
<dbReference type="Pfam" id="PF03343">
    <property type="entry name" value="SART-1"/>
    <property type="match status" value="1"/>
</dbReference>
<dbReference type="AlphaFoldDB" id="A0A1Y3APS0"/>
<sequence>MSDPNEVFVKTENIKEKLEREKILEKLEIQREKRKLLEKFRKVKSLAHDGDGDDKSDEEDAAEWYERTKHNKSKVTIDNDTEMSSPAMKRKKIMDKHHHHYTSSDLKGLAIGHKADSIHEGQQIVLTL</sequence>
<name>A0A1Y3APS0_EURMA</name>
<dbReference type="EMBL" id="MUJZ01065758">
    <property type="protein sequence ID" value="OTF70439.1"/>
    <property type="molecule type" value="Genomic_DNA"/>
</dbReference>
<organism evidence="2 3">
    <name type="scientific">Euroglyphus maynei</name>
    <name type="common">Mayne's house dust mite</name>
    <dbReference type="NCBI Taxonomy" id="6958"/>
    <lineage>
        <taxon>Eukaryota</taxon>
        <taxon>Metazoa</taxon>
        <taxon>Ecdysozoa</taxon>
        <taxon>Arthropoda</taxon>
        <taxon>Chelicerata</taxon>
        <taxon>Arachnida</taxon>
        <taxon>Acari</taxon>
        <taxon>Acariformes</taxon>
        <taxon>Sarcoptiformes</taxon>
        <taxon>Astigmata</taxon>
        <taxon>Psoroptidia</taxon>
        <taxon>Analgoidea</taxon>
        <taxon>Pyroglyphidae</taxon>
        <taxon>Pyroglyphinae</taxon>
        <taxon>Euroglyphus</taxon>
    </lineage>
</organism>
<evidence type="ECO:0000313" key="2">
    <source>
        <dbReference type="EMBL" id="OTF70439.1"/>
    </source>
</evidence>
<evidence type="ECO:0000313" key="3">
    <source>
        <dbReference type="Proteomes" id="UP000194236"/>
    </source>
</evidence>
<proteinExistence type="predicted"/>
<keyword evidence="3" id="KW-1185">Reference proteome</keyword>
<comment type="caution">
    <text evidence="2">The sequence shown here is derived from an EMBL/GenBank/DDBJ whole genome shotgun (WGS) entry which is preliminary data.</text>
</comment>
<feature type="region of interest" description="Disordered" evidence="1">
    <location>
        <begin position="47"/>
        <end position="67"/>
    </location>
</feature>